<feature type="compositionally biased region" description="Polar residues" evidence="1">
    <location>
        <begin position="121"/>
        <end position="146"/>
    </location>
</feature>
<accession>A0A9W9ABL8</accession>
<feature type="region of interest" description="Disordered" evidence="1">
    <location>
        <begin position="199"/>
        <end position="224"/>
    </location>
</feature>
<evidence type="ECO:0000256" key="1">
    <source>
        <dbReference type="SAM" id="MobiDB-lite"/>
    </source>
</evidence>
<dbReference type="Proteomes" id="UP001150266">
    <property type="component" value="Unassembled WGS sequence"/>
</dbReference>
<keyword evidence="3" id="KW-1185">Reference proteome</keyword>
<evidence type="ECO:0000313" key="2">
    <source>
        <dbReference type="EMBL" id="KAJ4478370.1"/>
    </source>
</evidence>
<organism evidence="2 3">
    <name type="scientific">Lentinula aciculospora</name>
    <dbReference type="NCBI Taxonomy" id="153920"/>
    <lineage>
        <taxon>Eukaryota</taxon>
        <taxon>Fungi</taxon>
        <taxon>Dikarya</taxon>
        <taxon>Basidiomycota</taxon>
        <taxon>Agaricomycotina</taxon>
        <taxon>Agaricomycetes</taxon>
        <taxon>Agaricomycetidae</taxon>
        <taxon>Agaricales</taxon>
        <taxon>Marasmiineae</taxon>
        <taxon>Omphalotaceae</taxon>
        <taxon>Lentinula</taxon>
    </lineage>
</organism>
<proteinExistence type="predicted"/>
<gene>
    <name evidence="2" type="ORF">J3R30DRAFT_3481200</name>
</gene>
<feature type="region of interest" description="Disordered" evidence="1">
    <location>
        <begin position="69"/>
        <end position="155"/>
    </location>
</feature>
<protein>
    <submittedName>
        <fullName evidence="2">Uncharacterized protein</fullName>
    </submittedName>
</protein>
<evidence type="ECO:0000313" key="3">
    <source>
        <dbReference type="Proteomes" id="UP001150266"/>
    </source>
</evidence>
<reference evidence="2" key="1">
    <citation type="submission" date="2022-08" db="EMBL/GenBank/DDBJ databases">
        <title>A Global Phylogenomic Analysis of the Shiitake Genus Lentinula.</title>
        <authorList>
            <consortium name="DOE Joint Genome Institute"/>
            <person name="Sierra-Patev S."/>
            <person name="Min B."/>
            <person name="Naranjo-Ortiz M."/>
            <person name="Looney B."/>
            <person name="Konkel Z."/>
            <person name="Slot J.C."/>
            <person name="Sakamoto Y."/>
            <person name="Steenwyk J.L."/>
            <person name="Rokas A."/>
            <person name="Carro J."/>
            <person name="Camarero S."/>
            <person name="Ferreira P."/>
            <person name="Molpeceres G."/>
            <person name="Ruiz-Duenas F.J."/>
            <person name="Serrano A."/>
            <person name="Henrissat B."/>
            <person name="Drula E."/>
            <person name="Hughes K.W."/>
            <person name="Mata J.L."/>
            <person name="Ishikawa N.K."/>
            <person name="Vargas-Isla R."/>
            <person name="Ushijima S."/>
            <person name="Smith C.A."/>
            <person name="Ahrendt S."/>
            <person name="Andreopoulos W."/>
            <person name="He G."/>
            <person name="Labutti K."/>
            <person name="Lipzen A."/>
            <person name="Ng V."/>
            <person name="Riley R."/>
            <person name="Sandor L."/>
            <person name="Barry K."/>
            <person name="Martinez A.T."/>
            <person name="Xiao Y."/>
            <person name="Gibbons J.G."/>
            <person name="Terashima K."/>
            <person name="Grigoriev I.V."/>
            <person name="Hibbett D.S."/>
        </authorList>
    </citation>
    <scope>NUCLEOTIDE SEQUENCE</scope>
    <source>
        <strain evidence="2">JLM2183</strain>
    </source>
</reference>
<name>A0A9W9ABL8_9AGAR</name>
<feature type="compositionally biased region" description="Low complexity" evidence="1">
    <location>
        <begin position="83"/>
        <end position="98"/>
    </location>
</feature>
<dbReference type="AlphaFoldDB" id="A0A9W9ABL8"/>
<sequence length="224" mass="24147">MARTPARTVRFGQATIIPIKPRYSGHTRQASRSRPRKIRSLARSGSVTLSYVSELNALLDSRRHTPQILKRRGLRHATGNLPSSLRVSHSTSSSASPCRSKDPSPRSSTRANDQLPIDIRSTCTETTVGASDAASNMKSNPTTRSTGHFKDSGPELTISVGEKEKLPMESRSTCADTAASATEVAPVEKVFTTFADSGGLDWEQVSSPPPSLFSLQSLEQALPD</sequence>
<comment type="caution">
    <text evidence="2">The sequence shown here is derived from an EMBL/GenBank/DDBJ whole genome shotgun (WGS) entry which is preliminary data.</text>
</comment>
<dbReference type="EMBL" id="JAOTPV010000009">
    <property type="protein sequence ID" value="KAJ4478370.1"/>
    <property type="molecule type" value="Genomic_DNA"/>
</dbReference>